<dbReference type="EMBL" id="RCMG01000317">
    <property type="protein sequence ID" value="KAG2856798.1"/>
    <property type="molecule type" value="Genomic_DNA"/>
</dbReference>
<accession>A0A8T1CCS2</accession>
<reference evidence="2" key="1">
    <citation type="submission" date="2018-10" db="EMBL/GenBank/DDBJ databases">
        <title>Effector identification in a new, highly contiguous assembly of the strawberry crown rot pathogen Phytophthora cactorum.</title>
        <authorList>
            <person name="Armitage A.D."/>
            <person name="Nellist C.F."/>
            <person name="Bates H."/>
            <person name="Vickerstaff R.J."/>
            <person name="Harrison R.J."/>
        </authorList>
    </citation>
    <scope>NUCLEOTIDE SEQUENCE</scope>
    <source>
        <strain evidence="1">15-7</strain>
        <strain evidence="2">4032</strain>
    </source>
</reference>
<evidence type="ECO:0000313" key="2">
    <source>
        <dbReference type="EMBL" id="KAG2919805.1"/>
    </source>
</evidence>
<evidence type="ECO:0000313" key="1">
    <source>
        <dbReference type="EMBL" id="KAG2856798.1"/>
    </source>
</evidence>
<gene>
    <name evidence="1" type="ORF">PC113_g11254</name>
    <name evidence="2" type="ORF">PC115_g10007</name>
</gene>
<organism evidence="2 3">
    <name type="scientific">Phytophthora cactorum</name>
    <dbReference type="NCBI Taxonomy" id="29920"/>
    <lineage>
        <taxon>Eukaryota</taxon>
        <taxon>Sar</taxon>
        <taxon>Stramenopiles</taxon>
        <taxon>Oomycota</taxon>
        <taxon>Peronosporomycetes</taxon>
        <taxon>Peronosporales</taxon>
        <taxon>Peronosporaceae</taxon>
        <taxon>Phytophthora</taxon>
    </lineage>
</organism>
<dbReference type="AlphaFoldDB" id="A0A8T1CCS2"/>
<dbReference type="Proteomes" id="UP000774804">
    <property type="component" value="Unassembled WGS sequence"/>
</dbReference>
<comment type="caution">
    <text evidence="2">The sequence shown here is derived from an EMBL/GenBank/DDBJ whole genome shotgun (WGS) entry which is preliminary data.</text>
</comment>
<sequence>MLNPIEGCFRVFKAKVKAFLAVHLQRSTFGFEPLQRDAAICICYVYSRYWQVGTLQKSPLMFILLGAQHKLIYTEVTVWFLQQF</sequence>
<dbReference type="EMBL" id="RCMI01000287">
    <property type="protein sequence ID" value="KAG2919805.1"/>
    <property type="molecule type" value="Genomic_DNA"/>
</dbReference>
<name>A0A8T1CCS2_9STRA</name>
<protein>
    <submittedName>
        <fullName evidence="2">Uncharacterized protein</fullName>
    </submittedName>
</protein>
<evidence type="ECO:0000313" key="3">
    <source>
        <dbReference type="Proteomes" id="UP000774804"/>
    </source>
</evidence>
<dbReference type="Proteomes" id="UP000735874">
    <property type="component" value="Unassembled WGS sequence"/>
</dbReference>
<proteinExistence type="predicted"/>